<protein>
    <submittedName>
        <fullName evidence="1">Uncharacterized protein</fullName>
    </submittedName>
</protein>
<proteinExistence type="predicted"/>
<accession>A0A1E5UG53</accession>
<dbReference type="AlphaFoldDB" id="A0A1E5UG53"/>
<dbReference type="Proteomes" id="UP000095601">
    <property type="component" value="Unassembled WGS sequence"/>
</dbReference>
<reference evidence="1 2" key="1">
    <citation type="submission" date="2016-09" db="EMBL/GenBank/DDBJ databases">
        <authorList>
            <person name="Capua I."/>
            <person name="De Benedictis P."/>
            <person name="Joannis T."/>
            <person name="Lombin L.H."/>
            <person name="Cattoli G."/>
        </authorList>
    </citation>
    <scope>NUCLEOTIDE SEQUENCE [LARGE SCALE GENOMIC DNA]</scope>
    <source>
        <strain evidence="1 2">NRS-1</strain>
    </source>
</reference>
<sequence length="39" mass="4590">MHNITKPINQRLFGNIFESLALAKLFLWNSVKNNENFVK</sequence>
<dbReference type="EMBL" id="MKGI01000014">
    <property type="protein sequence ID" value="OEL11886.1"/>
    <property type="molecule type" value="Genomic_DNA"/>
</dbReference>
<comment type="caution">
    <text evidence="1">The sequence shown here is derived from an EMBL/GenBank/DDBJ whole genome shotgun (WGS) entry which is preliminary data.</text>
</comment>
<keyword evidence="2" id="KW-1185">Reference proteome</keyword>
<gene>
    <name evidence="1" type="ORF">BHF72_1644</name>
</gene>
<evidence type="ECO:0000313" key="2">
    <source>
        <dbReference type="Proteomes" id="UP000095601"/>
    </source>
</evidence>
<organism evidence="1 2">
    <name type="scientific">Cloacibacterium normanense</name>
    <dbReference type="NCBI Taxonomy" id="237258"/>
    <lineage>
        <taxon>Bacteria</taxon>
        <taxon>Pseudomonadati</taxon>
        <taxon>Bacteroidota</taxon>
        <taxon>Flavobacteriia</taxon>
        <taxon>Flavobacteriales</taxon>
        <taxon>Weeksellaceae</taxon>
    </lineage>
</organism>
<evidence type="ECO:0000313" key="1">
    <source>
        <dbReference type="EMBL" id="OEL11886.1"/>
    </source>
</evidence>
<name>A0A1E5UG53_9FLAO</name>